<comment type="subcellular location">
    <subcellularLocation>
        <location evidence="1">Cell envelope</location>
    </subcellularLocation>
</comment>
<dbReference type="InterPro" id="IPR012336">
    <property type="entry name" value="Thioredoxin-like_fold"/>
</dbReference>
<evidence type="ECO:0000313" key="6">
    <source>
        <dbReference type="EMBL" id="EGF54299.1"/>
    </source>
</evidence>
<sequence length="412" mass="47767">MKSFIYLFVMLMFSFGFHLDKTAKDKKLVYKNTKVILNVDDYICSEDQWVYIHDYKGWISGNEHGFLDSAFIAKGQHQVELNFKIPCAVSAKLTFSKNGPLQLGFMAEQDSCLILNIDESSPYINIDCCIKAVQGTLHNFIYEMMQEEKRFRNKIQLYAENNQTDSIRILSDHYLQQLKKCMDETTEPVVVYECFAIIKHVIPGVNTSELFPKYASKFDWYPSLRSFYDRSAVVPPSEEARKSSARYGELRKERMRYTPLNKDLGSRLDLTFEDANGQKIATKDISTPYIFVDFWASWCKPCRKEIPNLKEAVAKYKDDLTIYAVSLDNKREAWQKAIKEDSTQEFLQVIGTLRNESPTQLLRQLEIQTIPANFLLDKERRIVAKDLRGEQLMQTLDSLINKSSKTTKSVKV</sequence>
<name>F3PVK7_9BACE</name>
<dbReference type="eggNOG" id="COG0526">
    <property type="taxonomic scope" value="Bacteria"/>
</dbReference>
<dbReference type="PANTHER" id="PTHR42852:SF6">
    <property type="entry name" value="THIOL:DISULFIDE INTERCHANGE PROTEIN DSBE"/>
    <property type="match status" value="1"/>
</dbReference>
<evidence type="ECO:0000313" key="7">
    <source>
        <dbReference type="Proteomes" id="UP000003416"/>
    </source>
</evidence>
<dbReference type="PANTHER" id="PTHR42852">
    <property type="entry name" value="THIOL:DISULFIDE INTERCHANGE PROTEIN DSBE"/>
    <property type="match status" value="1"/>
</dbReference>
<dbReference type="CDD" id="cd02966">
    <property type="entry name" value="TlpA_like_family"/>
    <property type="match status" value="1"/>
</dbReference>
<dbReference type="PROSITE" id="PS51352">
    <property type="entry name" value="THIOREDOXIN_2"/>
    <property type="match status" value="1"/>
</dbReference>
<dbReference type="InterPro" id="IPR013766">
    <property type="entry name" value="Thioredoxin_domain"/>
</dbReference>
<evidence type="ECO:0000256" key="3">
    <source>
        <dbReference type="ARBA" id="ARBA00023157"/>
    </source>
</evidence>
<evidence type="ECO:0000256" key="1">
    <source>
        <dbReference type="ARBA" id="ARBA00004196"/>
    </source>
</evidence>
<proteinExistence type="predicted"/>
<dbReference type="STRING" id="763034.HMPREF9446_02785"/>
<dbReference type="AlphaFoldDB" id="F3PVK7"/>
<dbReference type="InterPro" id="IPR050553">
    <property type="entry name" value="Thioredoxin_ResA/DsbE_sf"/>
</dbReference>
<evidence type="ECO:0000259" key="5">
    <source>
        <dbReference type="PROSITE" id="PS51352"/>
    </source>
</evidence>
<dbReference type="Proteomes" id="UP000003416">
    <property type="component" value="Unassembled WGS sequence"/>
</dbReference>
<keyword evidence="4" id="KW-0676">Redox-active center</keyword>
<comment type="caution">
    <text evidence="6">The sequence shown here is derived from an EMBL/GenBank/DDBJ whole genome shotgun (WGS) entry which is preliminary data.</text>
</comment>
<dbReference type="Pfam" id="PF13905">
    <property type="entry name" value="Thioredoxin_8"/>
    <property type="match status" value="1"/>
</dbReference>
<keyword evidence="2" id="KW-0201">Cytochrome c-type biogenesis</keyword>
<dbReference type="EMBL" id="AFBN01000076">
    <property type="protein sequence ID" value="EGF54299.1"/>
    <property type="molecule type" value="Genomic_DNA"/>
</dbReference>
<feature type="non-terminal residue" evidence="6">
    <location>
        <position position="412"/>
    </location>
</feature>
<reference evidence="6 7" key="1">
    <citation type="submission" date="2011-02" db="EMBL/GenBank/DDBJ databases">
        <authorList>
            <person name="Weinstock G."/>
            <person name="Sodergren E."/>
            <person name="Clifton S."/>
            <person name="Fulton L."/>
            <person name="Fulton B."/>
            <person name="Courtney L."/>
            <person name="Fronick C."/>
            <person name="Harrison M."/>
            <person name="Strong C."/>
            <person name="Farmer C."/>
            <person name="Delahaunty K."/>
            <person name="Markovic C."/>
            <person name="Hall O."/>
            <person name="Minx P."/>
            <person name="Tomlinson C."/>
            <person name="Mitreva M."/>
            <person name="Hou S."/>
            <person name="Chen J."/>
            <person name="Wollam A."/>
            <person name="Pepin K.H."/>
            <person name="Johnson M."/>
            <person name="Bhonagiri V."/>
            <person name="Zhang X."/>
            <person name="Suruliraj S."/>
            <person name="Warren W."/>
            <person name="Chinwalla A."/>
            <person name="Mardis E.R."/>
            <person name="Wilson R.K."/>
        </authorList>
    </citation>
    <scope>NUCLEOTIDE SEQUENCE [LARGE SCALE GENOMIC DNA]</scope>
    <source>
        <strain evidence="6 7">YIT 12057</strain>
    </source>
</reference>
<dbReference type="Gene3D" id="3.40.30.10">
    <property type="entry name" value="Glutaredoxin"/>
    <property type="match status" value="1"/>
</dbReference>
<evidence type="ECO:0000256" key="2">
    <source>
        <dbReference type="ARBA" id="ARBA00022748"/>
    </source>
</evidence>
<evidence type="ECO:0000256" key="4">
    <source>
        <dbReference type="ARBA" id="ARBA00023284"/>
    </source>
</evidence>
<dbReference type="HOGENOM" id="CLU_703307_0_0_10"/>
<dbReference type="GO" id="GO:0030313">
    <property type="term" value="C:cell envelope"/>
    <property type="evidence" value="ECO:0007669"/>
    <property type="project" value="UniProtKB-SubCell"/>
</dbReference>
<protein>
    <submittedName>
        <fullName evidence="6">Antioxidant, AhpC/TSA family</fullName>
    </submittedName>
</protein>
<keyword evidence="3" id="KW-1015">Disulfide bond</keyword>
<dbReference type="GO" id="GO:0017004">
    <property type="term" value="P:cytochrome complex assembly"/>
    <property type="evidence" value="ECO:0007669"/>
    <property type="project" value="UniProtKB-KW"/>
</dbReference>
<keyword evidence="7" id="KW-1185">Reference proteome</keyword>
<feature type="domain" description="Thioredoxin" evidence="5">
    <location>
        <begin position="261"/>
        <end position="405"/>
    </location>
</feature>
<organism evidence="6 7">
    <name type="scientific">Bacteroides fluxus YIT 12057</name>
    <dbReference type="NCBI Taxonomy" id="763034"/>
    <lineage>
        <taxon>Bacteria</taxon>
        <taxon>Pseudomonadati</taxon>
        <taxon>Bacteroidota</taxon>
        <taxon>Bacteroidia</taxon>
        <taxon>Bacteroidales</taxon>
        <taxon>Bacteroidaceae</taxon>
        <taxon>Bacteroides</taxon>
    </lineage>
</organism>
<dbReference type="InterPro" id="IPR036249">
    <property type="entry name" value="Thioredoxin-like_sf"/>
</dbReference>
<accession>F3PVK7</accession>
<dbReference type="SUPFAM" id="SSF52833">
    <property type="entry name" value="Thioredoxin-like"/>
    <property type="match status" value="1"/>
</dbReference>
<gene>
    <name evidence="6" type="ORF">HMPREF9446_02785</name>
</gene>